<dbReference type="RefSeq" id="WP_209992999.1">
    <property type="nucleotide sequence ID" value="NZ_JBHSVQ010000001.1"/>
</dbReference>
<evidence type="ECO:0000256" key="4">
    <source>
        <dbReference type="ARBA" id="ARBA00022475"/>
    </source>
</evidence>
<dbReference type="InterPro" id="IPR050640">
    <property type="entry name" value="Bact_2-comp_sensor_kinase"/>
</dbReference>
<evidence type="ECO:0000256" key="2">
    <source>
        <dbReference type="ARBA" id="ARBA00004651"/>
    </source>
</evidence>
<keyword evidence="10" id="KW-0067">ATP-binding</keyword>
<dbReference type="Gene3D" id="6.10.340.10">
    <property type="match status" value="1"/>
</dbReference>
<keyword evidence="6" id="KW-0808">Transferase</keyword>
<evidence type="ECO:0000256" key="11">
    <source>
        <dbReference type="ARBA" id="ARBA00022989"/>
    </source>
</evidence>
<dbReference type="Pfam" id="PF02518">
    <property type="entry name" value="HATPase_c"/>
    <property type="match status" value="1"/>
</dbReference>
<evidence type="ECO:0000256" key="12">
    <source>
        <dbReference type="ARBA" id="ARBA00023012"/>
    </source>
</evidence>
<keyword evidence="4" id="KW-1003">Cell membrane</keyword>
<keyword evidence="18" id="KW-1185">Reference proteome</keyword>
<dbReference type="InterPro" id="IPR036890">
    <property type="entry name" value="HATPase_C_sf"/>
</dbReference>
<dbReference type="SMART" id="SM00387">
    <property type="entry name" value="HATPase_c"/>
    <property type="match status" value="1"/>
</dbReference>
<dbReference type="Pfam" id="PF06580">
    <property type="entry name" value="His_kinase"/>
    <property type="match status" value="1"/>
</dbReference>
<proteinExistence type="predicted"/>
<keyword evidence="8" id="KW-0547">Nucleotide-binding</keyword>
<feature type="domain" description="HAMP" evidence="16">
    <location>
        <begin position="332"/>
        <end position="384"/>
    </location>
</feature>
<evidence type="ECO:0000256" key="3">
    <source>
        <dbReference type="ARBA" id="ARBA00012438"/>
    </source>
</evidence>
<gene>
    <name evidence="17" type="ORF">ACFSX3_27490</name>
</gene>
<keyword evidence="13 14" id="KW-0472">Membrane</keyword>
<evidence type="ECO:0000256" key="1">
    <source>
        <dbReference type="ARBA" id="ARBA00000085"/>
    </source>
</evidence>
<name>A0ABW5FF23_9BACL</name>
<dbReference type="SUPFAM" id="SSF158472">
    <property type="entry name" value="HAMP domain-like"/>
    <property type="match status" value="1"/>
</dbReference>
<evidence type="ECO:0000256" key="13">
    <source>
        <dbReference type="ARBA" id="ARBA00023136"/>
    </source>
</evidence>
<evidence type="ECO:0000313" key="18">
    <source>
        <dbReference type="Proteomes" id="UP001597448"/>
    </source>
</evidence>
<organism evidence="17 18">
    <name type="scientific">Paenibacillus rhizoplanae</name>
    <dbReference type="NCBI Taxonomy" id="1917181"/>
    <lineage>
        <taxon>Bacteria</taxon>
        <taxon>Bacillati</taxon>
        <taxon>Bacillota</taxon>
        <taxon>Bacilli</taxon>
        <taxon>Bacillales</taxon>
        <taxon>Paenibacillaceae</taxon>
        <taxon>Paenibacillus</taxon>
    </lineage>
</organism>
<evidence type="ECO:0000256" key="9">
    <source>
        <dbReference type="ARBA" id="ARBA00022777"/>
    </source>
</evidence>
<dbReference type="SUPFAM" id="SSF55874">
    <property type="entry name" value="ATPase domain of HSP90 chaperone/DNA topoisomerase II/histidine kinase"/>
    <property type="match status" value="1"/>
</dbReference>
<evidence type="ECO:0000256" key="5">
    <source>
        <dbReference type="ARBA" id="ARBA00022553"/>
    </source>
</evidence>
<accession>A0ABW5FF23</accession>
<evidence type="ECO:0000256" key="8">
    <source>
        <dbReference type="ARBA" id="ARBA00022741"/>
    </source>
</evidence>
<keyword evidence="12" id="KW-0902">Two-component regulatory system</keyword>
<dbReference type="PANTHER" id="PTHR34220:SF11">
    <property type="entry name" value="SENSOR PROTEIN KINASE HPTS"/>
    <property type="match status" value="1"/>
</dbReference>
<feature type="domain" description="Histidine kinase" evidence="15">
    <location>
        <begin position="405"/>
        <end position="593"/>
    </location>
</feature>
<comment type="catalytic activity">
    <reaction evidence="1">
        <text>ATP + protein L-histidine = ADP + protein N-phospho-L-histidine.</text>
        <dbReference type="EC" id="2.7.13.3"/>
    </reaction>
</comment>
<dbReference type="Gene3D" id="3.30.450.20">
    <property type="entry name" value="PAS domain"/>
    <property type="match status" value="1"/>
</dbReference>
<dbReference type="EMBL" id="JBHUKY010000072">
    <property type="protein sequence ID" value="MFD2413618.1"/>
    <property type="molecule type" value="Genomic_DNA"/>
</dbReference>
<evidence type="ECO:0000256" key="14">
    <source>
        <dbReference type="SAM" id="Phobius"/>
    </source>
</evidence>
<dbReference type="InterPro" id="IPR003594">
    <property type="entry name" value="HATPase_dom"/>
</dbReference>
<dbReference type="PANTHER" id="PTHR34220">
    <property type="entry name" value="SENSOR HISTIDINE KINASE YPDA"/>
    <property type="match status" value="1"/>
</dbReference>
<dbReference type="SMART" id="SM00304">
    <property type="entry name" value="HAMP"/>
    <property type="match status" value="1"/>
</dbReference>
<dbReference type="InterPro" id="IPR003660">
    <property type="entry name" value="HAMP_dom"/>
</dbReference>
<evidence type="ECO:0000259" key="16">
    <source>
        <dbReference type="PROSITE" id="PS50885"/>
    </source>
</evidence>
<keyword evidence="9 17" id="KW-0418">Kinase</keyword>
<evidence type="ECO:0000259" key="15">
    <source>
        <dbReference type="PROSITE" id="PS50109"/>
    </source>
</evidence>
<dbReference type="Proteomes" id="UP001597448">
    <property type="component" value="Unassembled WGS sequence"/>
</dbReference>
<dbReference type="CDD" id="cd06225">
    <property type="entry name" value="HAMP"/>
    <property type="match status" value="1"/>
</dbReference>
<dbReference type="InterPro" id="IPR005467">
    <property type="entry name" value="His_kinase_dom"/>
</dbReference>
<comment type="caution">
    <text evidence="17">The sequence shown here is derived from an EMBL/GenBank/DDBJ whole genome shotgun (WGS) entry which is preliminary data.</text>
</comment>
<feature type="transmembrane region" description="Helical" evidence="14">
    <location>
        <begin position="7"/>
        <end position="29"/>
    </location>
</feature>
<dbReference type="PROSITE" id="PS50109">
    <property type="entry name" value="HIS_KIN"/>
    <property type="match status" value="1"/>
</dbReference>
<sequence length="596" mass="67678">MRLKNKLVLSYIVLITLPLTILGFGYYYASKDIMLKLARDNVSEIVLKNNQIINERLKIIQEDSLSLMVECELYQIFDEPSPAVGVQLLENNKKVTGILGRYFSQSADLYSTELVTQGFVYGSKSKNTYPPDYFYISELYRRAAEGKGRIAWVPTYDYTRMHNLPELAGTDIDYRYMFSAVRQINPSCVRNDVIVRAGGASEKPVLVMNFKEDVYAGIFRDSIPIKGSIFMVASEDGTIISHQDKSRLGTVESAAWLKEVRREGSGTAYVTTGGQRMIACFAVSPVTNWLSVVLIPPGALTHDIADTILFFMITLGAPLLALSLLFAYLISARISSPVSKLLLAIKRVGGGDFNAQIKVEGRDELGHVLMKFNSMNERVRSLIDENYVVKLRERETEILALNIQLNPHFLYNTLNIINWMAVHGEKEQVSHMLISLSRMLHYTTDNRRDQMLLREDLAWLQDYIVIMANRFEHRFRVDFDIQPELLEVNVPKLFLQPLLENAIIHGFRNMESGGLITIYGQQQGNTIRFCVEDNGSGIEPERMEQLLKEENANIGLKNVDKRIKLLYGSEYGIEIESVPEFGTRVKLVIPYPGPRE</sequence>
<protein>
    <recommendedName>
        <fullName evidence="3">histidine kinase</fullName>
        <ecNumber evidence="3">2.7.13.3</ecNumber>
    </recommendedName>
</protein>
<dbReference type="InterPro" id="IPR010559">
    <property type="entry name" value="Sig_transdc_His_kin_internal"/>
</dbReference>
<dbReference type="Gene3D" id="3.30.565.10">
    <property type="entry name" value="Histidine kinase-like ATPase, C-terminal domain"/>
    <property type="match status" value="1"/>
</dbReference>
<reference evidence="18" key="1">
    <citation type="journal article" date="2019" name="Int. J. Syst. Evol. Microbiol.">
        <title>The Global Catalogue of Microorganisms (GCM) 10K type strain sequencing project: providing services to taxonomists for standard genome sequencing and annotation.</title>
        <authorList>
            <consortium name="The Broad Institute Genomics Platform"/>
            <consortium name="The Broad Institute Genome Sequencing Center for Infectious Disease"/>
            <person name="Wu L."/>
            <person name="Ma J."/>
        </authorList>
    </citation>
    <scope>NUCLEOTIDE SEQUENCE [LARGE SCALE GENOMIC DNA]</scope>
    <source>
        <strain evidence="18">CCM 8725</strain>
    </source>
</reference>
<evidence type="ECO:0000256" key="10">
    <source>
        <dbReference type="ARBA" id="ARBA00022840"/>
    </source>
</evidence>
<dbReference type="Pfam" id="PF00672">
    <property type="entry name" value="HAMP"/>
    <property type="match status" value="1"/>
</dbReference>
<dbReference type="EC" id="2.7.13.3" evidence="3"/>
<keyword evidence="11 14" id="KW-1133">Transmembrane helix</keyword>
<evidence type="ECO:0000256" key="6">
    <source>
        <dbReference type="ARBA" id="ARBA00022679"/>
    </source>
</evidence>
<comment type="subcellular location">
    <subcellularLocation>
        <location evidence="2">Cell membrane</location>
        <topology evidence="2">Multi-pass membrane protein</topology>
    </subcellularLocation>
</comment>
<dbReference type="PROSITE" id="PS50885">
    <property type="entry name" value="HAMP"/>
    <property type="match status" value="1"/>
</dbReference>
<feature type="transmembrane region" description="Helical" evidence="14">
    <location>
        <begin position="308"/>
        <end position="330"/>
    </location>
</feature>
<evidence type="ECO:0000256" key="7">
    <source>
        <dbReference type="ARBA" id="ARBA00022692"/>
    </source>
</evidence>
<dbReference type="GO" id="GO:0016301">
    <property type="term" value="F:kinase activity"/>
    <property type="evidence" value="ECO:0007669"/>
    <property type="project" value="UniProtKB-KW"/>
</dbReference>
<keyword evidence="5" id="KW-0597">Phosphoprotein</keyword>
<keyword evidence="7 14" id="KW-0812">Transmembrane</keyword>
<evidence type="ECO:0000313" key="17">
    <source>
        <dbReference type="EMBL" id="MFD2413618.1"/>
    </source>
</evidence>